<dbReference type="Pfam" id="PF06245">
    <property type="entry name" value="DUF1015"/>
    <property type="match status" value="1"/>
</dbReference>
<dbReference type="Proteomes" id="UP000315669">
    <property type="component" value="Unassembled WGS sequence"/>
</dbReference>
<dbReference type="PIRSF" id="PIRSF033563">
    <property type="entry name" value="UCP033563"/>
    <property type="match status" value="1"/>
</dbReference>
<dbReference type="AlphaFoldDB" id="A0A523Y167"/>
<proteinExistence type="predicted"/>
<name>A0A523Y167_UNCAE</name>
<dbReference type="PANTHER" id="PTHR36454">
    <property type="entry name" value="LMO2823 PROTEIN"/>
    <property type="match status" value="1"/>
</dbReference>
<protein>
    <submittedName>
        <fullName evidence="1">DUF1015 domain-containing protein</fullName>
    </submittedName>
</protein>
<gene>
    <name evidence="1" type="ORF">E3J32_01905</name>
</gene>
<reference evidence="1 2" key="1">
    <citation type="submission" date="2019-03" db="EMBL/GenBank/DDBJ databases">
        <title>Metabolic potential of uncultured bacteria and archaea associated with petroleum seepage in deep-sea sediments.</title>
        <authorList>
            <person name="Dong X."/>
            <person name="Hubert C."/>
        </authorList>
    </citation>
    <scope>NUCLEOTIDE SEQUENCE [LARGE SCALE GENOMIC DNA]</scope>
    <source>
        <strain evidence="1">E29_bin25</strain>
    </source>
</reference>
<dbReference type="EMBL" id="SOII01000139">
    <property type="protein sequence ID" value="TET85298.1"/>
    <property type="molecule type" value="Genomic_DNA"/>
</dbReference>
<comment type="caution">
    <text evidence="1">The sequence shown here is derived from an EMBL/GenBank/DDBJ whole genome shotgun (WGS) entry which is preliminary data.</text>
</comment>
<dbReference type="InterPro" id="IPR008323">
    <property type="entry name" value="UCP033563"/>
</dbReference>
<evidence type="ECO:0000313" key="1">
    <source>
        <dbReference type="EMBL" id="TET85298.1"/>
    </source>
</evidence>
<dbReference type="PANTHER" id="PTHR36454:SF1">
    <property type="entry name" value="DUF1015 DOMAIN-CONTAINING PROTEIN"/>
    <property type="match status" value="1"/>
</dbReference>
<accession>A0A523Y167</accession>
<organism evidence="1 2">
    <name type="scientific">Aerophobetes bacterium</name>
    <dbReference type="NCBI Taxonomy" id="2030807"/>
    <lineage>
        <taxon>Bacteria</taxon>
        <taxon>Candidatus Aerophobota</taxon>
    </lineage>
</organism>
<evidence type="ECO:0000313" key="2">
    <source>
        <dbReference type="Proteomes" id="UP000315669"/>
    </source>
</evidence>
<sequence length="430" mass="50370">MSQDKMLEIRPFRGIIYDKEKVGNIARVTTPPYDVISLMDQELYYSAHPNNIIRIILGKDYPQDNERENRYTRAKGFLKEWLAKGILKKEKKPAIYTYEKEYYGQGNLERRRGFLALMKLEEFGKGVIFPHEETLPKPGLDRLRLLQWCRANFNPIFSLYSDPLYMVDKYLKTGESLFEVIDRDGVKHRLGKIEDIDIIKKICRAMEDKKLFLADGHHRYNMALKFRDEERRRCEKSGNGRNFVLMYFLNMDNDALNILPVSRVIGNLNPSGIFRLKSKLKDLFHIERLELALNDKKEKAEIIVSQLQKKKESIFAVYWGGSRYELLTLKEEKKSFLSKVNTVVLDKLIKEVLAKDRLERGQDIDFIKEEEEAIDLVQKKKYQLAFFLKSLSLKQVKEVCLSGGKLPPKSTYFYPKPLSGVVTRDLDEEN</sequence>